<dbReference type="RefSeq" id="WP_345042962.1">
    <property type="nucleotide sequence ID" value="NZ_BAABBA010000016.1"/>
</dbReference>
<proteinExistence type="predicted"/>
<feature type="region of interest" description="Disordered" evidence="1">
    <location>
        <begin position="43"/>
        <end position="77"/>
    </location>
</feature>
<protein>
    <submittedName>
        <fullName evidence="2">Uncharacterized protein</fullName>
    </submittedName>
</protein>
<sequence>MRRDRPVVYDVSSIDDTDMDLQTATLLACWSAGFGTVNVATPWPAPASSRGGTTRRPGPHVPAWNRSSMQHHVSKIP</sequence>
<dbReference type="EMBL" id="BAABBA010000016">
    <property type="protein sequence ID" value="GAA4288694.1"/>
    <property type="molecule type" value="Genomic_DNA"/>
</dbReference>
<accession>A0ABP8EXH4</accession>
<evidence type="ECO:0000256" key="1">
    <source>
        <dbReference type="SAM" id="MobiDB-lite"/>
    </source>
</evidence>
<dbReference type="Proteomes" id="UP001499841">
    <property type="component" value="Unassembled WGS sequence"/>
</dbReference>
<name>A0ABP8EXH4_9MICO</name>
<reference evidence="3" key="1">
    <citation type="journal article" date="2019" name="Int. J. Syst. Evol. Microbiol.">
        <title>The Global Catalogue of Microorganisms (GCM) 10K type strain sequencing project: providing services to taxonomists for standard genome sequencing and annotation.</title>
        <authorList>
            <consortium name="The Broad Institute Genomics Platform"/>
            <consortium name="The Broad Institute Genome Sequencing Center for Infectious Disease"/>
            <person name="Wu L."/>
            <person name="Ma J."/>
        </authorList>
    </citation>
    <scope>NUCLEOTIDE SEQUENCE [LARGE SCALE GENOMIC DNA]</scope>
    <source>
        <strain evidence="3">JCM 17459</strain>
    </source>
</reference>
<evidence type="ECO:0000313" key="2">
    <source>
        <dbReference type="EMBL" id="GAA4288694.1"/>
    </source>
</evidence>
<gene>
    <name evidence="2" type="ORF">GCM10022262_30540</name>
</gene>
<comment type="caution">
    <text evidence="2">The sequence shown here is derived from an EMBL/GenBank/DDBJ whole genome shotgun (WGS) entry which is preliminary data.</text>
</comment>
<organism evidence="2 3">
    <name type="scientific">Georgenia daeguensis</name>
    <dbReference type="NCBI Taxonomy" id="908355"/>
    <lineage>
        <taxon>Bacteria</taxon>
        <taxon>Bacillati</taxon>
        <taxon>Actinomycetota</taxon>
        <taxon>Actinomycetes</taxon>
        <taxon>Micrococcales</taxon>
        <taxon>Bogoriellaceae</taxon>
        <taxon>Georgenia</taxon>
    </lineage>
</organism>
<keyword evidence="3" id="KW-1185">Reference proteome</keyword>
<evidence type="ECO:0000313" key="3">
    <source>
        <dbReference type="Proteomes" id="UP001499841"/>
    </source>
</evidence>